<protein>
    <submittedName>
        <fullName evidence="2">Transposase</fullName>
    </submittedName>
</protein>
<dbReference type="PANTHER" id="PTHR33258:SF1">
    <property type="entry name" value="TRANSPOSASE INSL FOR INSERTION SEQUENCE ELEMENT IS186A-RELATED"/>
    <property type="match status" value="1"/>
</dbReference>
<dbReference type="InterPro" id="IPR002559">
    <property type="entry name" value="Transposase_11"/>
</dbReference>
<accession>A0ABV7Z1W8</accession>
<feature type="domain" description="Transposase IS4-like" evidence="1">
    <location>
        <begin position="48"/>
        <end position="174"/>
    </location>
</feature>
<dbReference type="SUPFAM" id="SSF53098">
    <property type="entry name" value="Ribonuclease H-like"/>
    <property type="match status" value="1"/>
</dbReference>
<dbReference type="RefSeq" id="WP_379840290.1">
    <property type="nucleotide sequence ID" value="NZ_JBHRYQ010000002.1"/>
</dbReference>
<evidence type="ECO:0000313" key="2">
    <source>
        <dbReference type="EMBL" id="MFC3813305.1"/>
    </source>
</evidence>
<dbReference type="Proteomes" id="UP001595616">
    <property type="component" value="Unassembled WGS sequence"/>
</dbReference>
<dbReference type="InterPro" id="IPR012337">
    <property type="entry name" value="RNaseH-like_sf"/>
</dbReference>
<keyword evidence="3" id="KW-1185">Reference proteome</keyword>
<proteinExistence type="predicted"/>
<organism evidence="2 3">
    <name type="scientific">Lacihabitans lacunae</name>
    <dbReference type="NCBI Taxonomy" id="1028214"/>
    <lineage>
        <taxon>Bacteria</taxon>
        <taxon>Pseudomonadati</taxon>
        <taxon>Bacteroidota</taxon>
        <taxon>Cytophagia</taxon>
        <taxon>Cytophagales</taxon>
        <taxon>Leadbetterellaceae</taxon>
        <taxon>Lacihabitans</taxon>
    </lineage>
</organism>
<evidence type="ECO:0000259" key="1">
    <source>
        <dbReference type="Pfam" id="PF01609"/>
    </source>
</evidence>
<gene>
    <name evidence="2" type="ORF">ACFOOI_21750</name>
</gene>
<comment type="caution">
    <text evidence="2">The sequence shown here is derived from an EMBL/GenBank/DDBJ whole genome shotgun (WGS) entry which is preliminary data.</text>
</comment>
<dbReference type="EMBL" id="JBHRYQ010000002">
    <property type="protein sequence ID" value="MFC3813305.1"/>
    <property type="molecule type" value="Genomic_DNA"/>
</dbReference>
<evidence type="ECO:0000313" key="3">
    <source>
        <dbReference type="Proteomes" id="UP001595616"/>
    </source>
</evidence>
<sequence>MASSKSSLSYQNQHKKADLFKDYYYQLLDYLGQHMKTRRINLRIRVPVYLLDSTTISLCLSLFDWAKFRTHKKAVKMHTFLDYDAKLHIYVNIIEGSSRENKGAYNVPLQSGSVIVADRYYNDFPMLRIWNSKDVFFVIRHKDNLSFATIKENELPDKHAQHIMKYEIISLSNKISKEKHSNQLRRVGAWDDQNKQIIENKRGRQVQ</sequence>
<dbReference type="Pfam" id="PF01609">
    <property type="entry name" value="DDE_Tnp_1"/>
    <property type="match status" value="1"/>
</dbReference>
<name>A0ABV7Z1W8_9BACT</name>
<reference evidence="3" key="1">
    <citation type="journal article" date="2019" name="Int. J. Syst. Evol. Microbiol.">
        <title>The Global Catalogue of Microorganisms (GCM) 10K type strain sequencing project: providing services to taxonomists for standard genome sequencing and annotation.</title>
        <authorList>
            <consortium name="The Broad Institute Genomics Platform"/>
            <consortium name="The Broad Institute Genome Sequencing Center for Infectious Disease"/>
            <person name="Wu L."/>
            <person name="Ma J."/>
        </authorList>
    </citation>
    <scope>NUCLEOTIDE SEQUENCE [LARGE SCALE GENOMIC DNA]</scope>
    <source>
        <strain evidence="3">CECT 7956</strain>
    </source>
</reference>
<dbReference type="PANTHER" id="PTHR33258">
    <property type="entry name" value="TRANSPOSASE INSL FOR INSERTION SEQUENCE ELEMENT IS186A-RELATED"/>
    <property type="match status" value="1"/>
</dbReference>